<dbReference type="InterPro" id="IPR005537">
    <property type="entry name" value="RAMP_III_fam"/>
</dbReference>
<accession>Q8TVT9</accession>
<dbReference type="InterPro" id="IPR013410">
    <property type="entry name" value="CRISPR-assoc_RAMP_Cmr4"/>
</dbReference>
<proteinExistence type="predicted"/>
<dbReference type="PaxDb" id="190192-MK1299"/>
<evidence type="ECO:0000313" key="3">
    <source>
        <dbReference type="EMBL" id="AAM02512.1"/>
    </source>
</evidence>
<dbReference type="OrthoDB" id="44077at2157"/>
<dbReference type="InParanoid" id="Q8TVT9"/>
<dbReference type="KEGG" id="mka:MK1299"/>
<protein>
    <submittedName>
        <fullName evidence="3">Predicted component of a thermophile-specific DNA repair system, contains a RAMP domain</fullName>
    </submittedName>
</protein>
<dbReference type="Pfam" id="PF03787">
    <property type="entry name" value="RAMPs"/>
    <property type="match status" value="1"/>
</dbReference>
<dbReference type="PANTHER" id="PTHR36700:SF1">
    <property type="entry name" value="CRISPR SYSTEM CMR SUBUNIT CMR4"/>
    <property type="match status" value="1"/>
</dbReference>
<dbReference type="AlphaFoldDB" id="Q8TVT9"/>
<feature type="domain" description="CRISPR type III-associated protein" evidence="2">
    <location>
        <begin position="9"/>
        <end position="335"/>
    </location>
</feature>
<evidence type="ECO:0000256" key="1">
    <source>
        <dbReference type="ARBA" id="ARBA00023118"/>
    </source>
</evidence>
<dbReference type="CDD" id="cd09682">
    <property type="entry name" value="Cmr4_III-B"/>
    <property type="match status" value="1"/>
</dbReference>
<gene>
    <name evidence="3" type="ordered locus">MK1299</name>
</gene>
<dbReference type="HOGENOM" id="CLU_047795_0_0_2"/>
<dbReference type="Proteomes" id="UP000001826">
    <property type="component" value="Chromosome"/>
</dbReference>
<dbReference type="RefSeq" id="WP_011019667.1">
    <property type="nucleotide sequence ID" value="NC_003551.1"/>
</dbReference>
<dbReference type="STRING" id="190192.MK1299"/>
<dbReference type="EMBL" id="AE009439">
    <property type="protein sequence ID" value="AAM02512.1"/>
    <property type="molecule type" value="Genomic_DNA"/>
</dbReference>
<name>Q8TVT9_METKA</name>
<dbReference type="EnsemblBacteria" id="AAM02512">
    <property type="protein sequence ID" value="AAM02512"/>
    <property type="gene ID" value="MK1299"/>
</dbReference>
<dbReference type="NCBIfam" id="TIGR02580">
    <property type="entry name" value="cas_RAMP_Cmr4"/>
    <property type="match status" value="1"/>
</dbReference>
<sequence length="342" mass="37086">MTDALPYFLVCRTPTRAGAGQRATDVIDLPLQREAHTKLPVIYGSTLKGALRHATLRKLSEELDGETSEGLVDAVFGDRPGEGSPSPGVVAFSDAVLLAMPVRCEPGFLAWVTSPYQLGRLYEVLELTGELEDLREAVEEVLNDCKDPRGNGALAPEEGTLLLDRIRVRAEASDAVGDLAGVLSETVFEGAPEPHFRRYVEERLVVLGDGAFADLVNSCTERVVRVRLNEEKTVEQGPWYEERVPEGTVFFGTLNVRHDTVPPKNGVDARKVLFGRWEPDGVPDGDDRKLEALKEAAGELEAGVLGAVADGSGDGYLDLRFQVGGSETVGFGLVRLRQFVGE</sequence>
<evidence type="ECO:0000313" key="4">
    <source>
        <dbReference type="Proteomes" id="UP000001826"/>
    </source>
</evidence>
<keyword evidence="1" id="KW-0051">Antiviral defense</keyword>
<evidence type="ECO:0000259" key="2">
    <source>
        <dbReference type="Pfam" id="PF03787"/>
    </source>
</evidence>
<dbReference type="PANTHER" id="PTHR36700">
    <property type="entry name" value="CRISPR SYSTEM CMR SUBUNIT CMR4"/>
    <property type="match status" value="1"/>
</dbReference>
<organism evidence="3 4">
    <name type="scientific">Methanopyrus kandleri (strain AV19 / DSM 6324 / JCM 9639 / NBRC 100938)</name>
    <dbReference type="NCBI Taxonomy" id="190192"/>
    <lineage>
        <taxon>Archaea</taxon>
        <taxon>Methanobacteriati</taxon>
        <taxon>Methanobacteriota</taxon>
        <taxon>Methanomada group</taxon>
        <taxon>Methanopyri</taxon>
        <taxon>Methanopyrales</taxon>
        <taxon>Methanopyraceae</taxon>
        <taxon>Methanopyrus</taxon>
    </lineage>
</organism>
<dbReference type="GeneID" id="1477894"/>
<dbReference type="GO" id="GO:0051607">
    <property type="term" value="P:defense response to virus"/>
    <property type="evidence" value="ECO:0007669"/>
    <property type="project" value="UniProtKB-KW"/>
</dbReference>
<keyword evidence="4" id="KW-1185">Reference proteome</keyword>
<reference evidence="3 4" key="1">
    <citation type="journal article" date="2002" name="Proc. Natl. Acad. Sci. U.S.A.">
        <title>The complete genome of hyperthermophile Methanopyrus kandleri AV19 and monophyly of archaeal methanogens.</title>
        <authorList>
            <person name="Slesarev A.I."/>
            <person name="Mezhevaya K.V."/>
            <person name="Makarova K.S."/>
            <person name="Polushin N.N."/>
            <person name="Shcherbinina O.V."/>
            <person name="Shakhova V.V."/>
            <person name="Belova G.I."/>
            <person name="Aravind L."/>
            <person name="Natale D.A."/>
            <person name="Rogozin I.B."/>
            <person name="Tatusov R.L."/>
            <person name="Wolf Y.I."/>
            <person name="Stetter K.O."/>
            <person name="Malykh A.G."/>
            <person name="Koonin E.V."/>
            <person name="Kozyavkin S.A."/>
        </authorList>
    </citation>
    <scope>NUCLEOTIDE SEQUENCE [LARGE SCALE GENOMIC DNA]</scope>
    <source>
        <strain evidence="4">AV19 / DSM 6324 / JCM 9639 / NBRC 100938</strain>
    </source>
</reference>